<evidence type="ECO:0000256" key="3">
    <source>
        <dbReference type="ARBA" id="ARBA00022833"/>
    </source>
</evidence>
<dbReference type="SUPFAM" id="SSF52540">
    <property type="entry name" value="P-loop containing nucleoside triphosphate hydrolases"/>
    <property type="match status" value="1"/>
</dbReference>
<dbReference type="PANTHER" id="PTHR30612">
    <property type="entry name" value="SECA INNER MEMBRANE COMPONENT OF SEC PROTEIN SECRETION SYSTEM"/>
    <property type="match status" value="1"/>
</dbReference>
<name>A0ABD1DS55_CULPP</name>
<keyword evidence="2" id="KW-0863">Zinc-finger</keyword>
<dbReference type="PANTHER" id="PTHR30612:SF0">
    <property type="entry name" value="CHLOROPLAST PROTEIN-TRANSPORTING ATPASE"/>
    <property type="match status" value="1"/>
</dbReference>
<keyword evidence="3" id="KW-0862">Zinc</keyword>
<dbReference type="Gene3D" id="3.40.50.300">
    <property type="entry name" value="P-loop containing nucleotide triphosphate hydrolases"/>
    <property type="match status" value="1"/>
</dbReference>
<dbReference type="GO" id="GO:0008270">
    <property type="term" value="F:zinc ion binding"/>
    <property type="evidence" value="ECO:0007669"/>
    <property type="project" value="UniProtKB-KW"/>
</dbReference>
<feature type="region of interest" description="Disordered" evidence="6">
    <location>
        <begin position="108"/>
        <end position="139"/>
    </location>
</feature>
<evidence type="ECO:0000256" key="1">
    <source>
        <dbReference type="ARBA" id="ARBA00022723"/>
    </source>
</evidence>
<dbReference type="InterPro" id="IPR000185">
    <property type="entry name" value="SecA"/>
</dbReference>
<dbReference type="SUPFAM" id="SSF57903">
    <property type="entry name" value="FYVE/PHD zinc finger"/>
    <property type="match status" value="1"/>
</dbReference>
<evidence type="ECO:0000256" key="5">
    <source>
        <dbReference type="ARBA" id="ARBA00023010"/>
    </source>
</evidence>
<accession>A0ABD1DS55</accession>
<organism evidence="8 9">
    <name type="scientific">Culex pipiens pipiens</name>
    <name type="common">Northern house mosquito</name>
    <dbReference type="NCBI Taxonomy" id="38569"/>
    <lineage>
        <taxon>Eukaryota</taxon>
        <taxon>Metazoa</taxon>
        <taxon>Ecdysozoa</taxon>
        <taxon>Arthropoda</taxon>
        <taxon>Hexapoda</taxon>
        <taxon>Insecta</taxon>
        <taxon>Pterygota</taxon>
        <taxon>Neoptera</taxon>
        <taxon>Endopterygota</taxon>
        <taxon>Diptera</taxon>
        <taxon>Nematocera</taxon>
        <taxon>Culicoidea</taxon>
        <taxon>Culicidae</taxon>
        <taxon>Culicinae</taxon>
        <taxon>Culicini</taxon>
        <taxon>Culex</taxon>
        <taxon>Culex</taxon>
    </lineage>
</organism>
<keyword evidence="5" id="KW-0811">Translocation</keyword>
<evidence type="ECO:0000313" key="9">
    <source>
        <dbReference type="Proteomes" id="UP001562425"/>
    </source>
</evidence>
<feature type="domain" description="SecA family profile" evidence="7">
    <location>
        <begin position="1"/>
        <end position="403"/>
    </location>
</feature>
<reference evidence="8 9" key="1">
    <citation type="submission" date="2024-05" db="EMBL/GenBank/DDBJ databases">
        <title>Culex pipiens pipiens assembly and annotation.</title>
        <authorList>
            <person name="Alout H."/>
            <person name="Durand T."/>
        </authorList>
    </citation>
    <scope>NUCLEOTIDE SEQUENCE [LARGE SCALE GENOMIC DNA]</scope>
    <source>
        <strain evidence="8">HA-2024</strain>
        <tissue evidence="8">Whole body</tissue>
    </source>
</reference>
<gene>
    <name evidence="8" type="ORF">pipiens_006101</name>
</gene>
<dbReference type="EMBL" id="JBEHCU010003008">
    <property type="protein sequence ID" value="KAL1402422.1"/>
    <property type="molecule type" value="Genomic_DNA"/>
</dbReference>
<evidence type="ECO:0000256" key="4">
    <source>
        <dbReference type="ARBA" id="ARBA00022927"/>
    </source>
</evidence>
<evidence type="ECO:0000256" key="2">
    <source>
        <dbReference type="ARBA" id="ARBA00022771"/>
    </source>
</evidence>
<dbReference type="PROSITE" id="PS51196">
    <property type="entry name" value="SECA_MOTOR_DEAD"/>
    <property type="match status" value="1"/>
</dbReference>
<dbReference type="PROSITE" id="PS01359">
    <property type="entry name" value="ZF_PHD_1"/>
    <property type="match status" value="1"/>
</dbReference>
<dbReference type="GO" id="GO:0015031">
    <property type="term" value="P:protein transport"/>
    <property type="evidence" value="ECO:0007669"/>
    <property type="project" value="UniProtKB-KW"/>
</dbReference>
<comment type="caution">
    <text evidence="8">The sequence shown here is derived from an EMBL/GenBank/DDBJ whole genome shotgun (WGS) entry which is preliminary data.</text>
</comment>
<evidence type="ECO:0000259" key="7">
    <source>
        <dbReference type="PROSITE" id="PS51196"/>
    </source>
</evidence>
<evidence type="ECO:0000256" key="6">
    <source>
        <dbReference type="SAM" id="MobiDB-lite"/>
    </source>
</evidence>
<evidence type="ECO:0000313" key="8">
    <source>
        <dbReference type="EMBL" id="KAL1402422.1"/>
    </source>
</evidence>
<dbReference type="InterPro" id="IPR011011">
    <property type="entry name" value="Znf_FYVE_PHD"/>
</dbReference>
<protein>
    <recommendedName>
        <fullName evidence="7">SecA family profile domain-containing protein</fullName>
    </recommendedName>
</protein>
<keyword evidence="4" id="KW-0653">Protein transport</keyword>
<dbReference type="Proteomes" id="UP001562425">
    <property type="component" value="Unassembled WGS sequence"/>
</dbReference>
<dbReference type="InterPro" id="IPR019786">
    <property type="entry name" value="Zinc_finger_PHD-type_CS"/>
</dbReference>
<keyword evidence="9" id="KW-1185">Reference proteome</keyword>
<proteinExistence type="predicted"/>
<dbReference type="Gene3D" id="3.30.40.10">
    <property type="entry name" value="Zinc/RING finger domain, C3HC4 (zinc finger)"/>
    <property type="match status" value="1"/>
</dbReference>
<dbReference type="InterPro" id="IPR013083">
    <property type="entry name" value="Znf_RING/FYVE/PHD"/>
</dbReference>
<dbReference type="AlphaFoldDB" id="A0ABD1DS55"/>
<keyword evidence="1" id="KW-0479">Metal-binding</keyword>
<dbReference type="InterPro" id="IPR027417">
    <property type="entry name" value="P-loop_NTPase"/>
</dbReference>
<dbReference type="InterPro" id="IPR014018">
    <property type="entry name" value="SecA_motor_DEAD"/>
</dbReference>
<sequence length="423" mass="47357">MGCKQCNKKVSDSDRIVCRGFCESTFHMICVKVDVPALDVMGTHPNNFFWMCDECSKLFLSSHFRHLVKENGAGPKALVESMKTVQSDIAKLASTVAALNEKVEARSTSSSDWPTLGQKRQRDSSADPPGKANIPVASRGKKAMTSVPIIADAEPDDLWYIWLSSFPPTVTEDDICTMVKECLSVDEDDPVVVKMLVKKGVDVAELSSITFKVGVSRDYRDSSLDADNWPAGLAFREFIDFPRRPSVTTSGFAKLLVIFDTEETINSFKQQFGGQLDRLNVLTVNTKPNEKERLITESGVSRTITLATREMGRGVDYKSSLTVEKNGGVHVIQTFFSLDIKEETQIKGRTARKDNRGSYEMVLCYDDLKGLNLEIGDFDKDIGYQQLSDARDEFNVENDNTRDDRVQESNEMHEETIEFYGKV</sequence>
<keyword evidence="4" id="KW-0813">Transport</keyword>